<sequence>MTSIHRWGAALVAGAVACTLVAGPGTAEAQERGRLTDVVRLRSVSAENTKAELTATGFSAAAVRYGVDTFRLEYRTVDARKRPTTASGLLVLPAGGPAELSTVVTEHGTTSYRGDAPSMSVEDFASSPALTYGSAGFAAVAPDYLGLGTGPGYHPWMDVPSETTASLDMLRATREFLGRRMGSDVVVTGFSQGASAGLGLARALDERADPRFRLRALAPISGAYSFRDVEIPALLAGELDKKSSALYAAYLLVSWNRSHHLYRSPSEMFRAPYDKTIEGLFDGEHTGRQLMAGTPGTVGELLTPAAIELLRNPSPRFAAALRVTDGVCAGWNPRVPTRLYVMPGDDQAIAANTGSCAARFGAAGARPQVVSLPTSVHNGSTHLASNVRATEDIVRWLVRDFSRP</sequence>
<evidence type="ECO:0000256" key="1">
    <source>
        <dbReference type="SAM" id="SignalP"/>
    </source>
</evidence>
<dbReference type="Proteomes" id="UP001597419">
    <property type="component" value="Unassembled WGS sequence"/>
</dbReference>
<name>A0ABW5GGT3_9PSEU</name>
<dbReference type="Gene3D" id="1.10.260.160">
    <property type="match status" value="1"/>
</dbReference>
<keyword evidence="1" id="KW-0732">Signal</keyword>
<dbReference type="PANTHER" id="PTHR34853:SF1">
    <property type="entry name" value="LIPASE 5"/>
    <property type="match status" value="1"/>
</dbReference>
<dbReference type="PIRSF" id="PIRSF029171">
    <property type="entry name" value="Esterase_LipA"/>
    <property type="match status" value="1"/>
</dbReference>
<proteinExistence type="predicted"/>
<dbReference type="PROSITE" id="PS51257">
    <property type="entry name" value="PROKAR_LIPOPROTEIN"/>
    <property type="match status" value="1"/>
</dbReference>
<reference evidence="3" key="1">
    <citation type="journal article" date="2019" name="Int. J. Syst. Evol. Microbiol.">
        <title>The Global Catalogue of Microorganisms (GCM) 10K type strain sequencing project: providing services to taxonomists for standard genome sequencing and annotation.</title>
        <authorList>
            <consortium name="The Broad Institute Genomics Platform"/>
            <consortium name="The Broad Institute Genome Sequencing Center for Infectious Disease"/>
            <person name="Wu L."/>
            <person name="Ma J."/>
        </authorList>
    </citation>
    <scope>NUCLEOTIDE SEQUENCE [LARGE SCALE GENOMIC DNA]</scope>
    <source>
        <strain evidence="3">CGMCC 4.7643</strain>
    </source>
</reference>
<dbReference type="Gene3D" id="3.40.50.1820">
    <property type="entry name" value="alpha/beta hydrolase"/>
    <property type="match status" value="1"/>
</dbReference>
<dbReference type="SUPFAM" id="SSF53474">
    <property type="entry name" value="alpha/beta-Hydrolases"/>
    <property type="match status" value="1"/>
</dbReference>
<gene>
    <name evidence="2" type="ORF">ACFSYJ_08010</name>
</gene>
<feature type="signal peptide" evidence="1">
    <location>
        <begin position="1"/>
        <end position="29"/>
    </location>
</feature>
<dbReference type="EMBL" id="JBHUKU010000004">
    <property type="protein sequence ID" value="MFD2458539.1"/>
    <property type="molecule type" value="Genomic_DNA"/>
</dbReference>
<organism evidence="2 3">
    <name type="scientific">Amycolatopsis samaneae</name>
    <dbReference type="NCBI Taxonomy" id="664691"/>
    <lineage>
        <taxon>Bacteria</taxon>
        <taxon>Bacillati</taxon>
        <taxon>Actinomycetota</taxon>
        <taxon>Actinomycetes</taxon>
        <taxon>Pseudonocardiales</taxon>
        <taxon>Pseudonocardiaceae</taxon>
        <taxon>Amycolatopsis</taxon>
    </lineage>
</organism>
<dbReference type="RefSeq" id="WP_345387837.1">
    <property type="nucleotide sequence ID" value="NZ_BAABHG010000002.1"/>
</dbReference>
<dbReference type="InterPro" id="IPR005152">
    <property type="entry name" value="Lipase_secreted"/>
</dbReference>
<accession>A0ABW5GGT3</accession>
<feature type="chain" id="PRO_5046833801" evidence="1">
    <location>
        <begin position="30"/>
        <end position="404"/>
    </location>
</feature>
<dbReference type="PANTHER" id="PTHR34853">
    <property type="match status" value="1"/>
</dbReference>
<keyword evidence="3" id="KW-1185">Reference proteome</keyword>
<dbReference type="InterPro" id="IPR029058">
    <property type="entry name" value="AB_hydrolase_fold"/>
</dbReference>
<evidence type="ECO:0000313" key="2">
    <source>
        <dbReference type="EMBL" id="MFD2458539.1"/>
    </source>
</evidence>
<protein>
    <submittedName>
        <fullName evidence="2">Lipase</fullName>
    </submittedName>
</protein>
<comment type="caution">
    <text evidence="2">The sequence shown here is derived from an EMBL/GenBank/DDBJ whole genome shotgun (WGS) entry which is preliminary data.</text>
</comment>
<evidence type="ECO:0000313" key="3">
    <source>
        <dbReference type="Proteomes" id="UP001597419"/>
    </source>
</evidence>